<dbReference type="RefSeq" id="WP_202002787.1">
    <property type="nucleotide sequence ID" value="NZ_JAERSF010000002.1"/>
</dbReference>
<dbReference type="PROSITE" id="PS51819">
    <property type="entry name" value="VOC"/>
    <property type="match status" value="1"/>
</dbReference>
<dbReference type="InterPro" id="IPR004360">
    <property type="entry name" value="Glyas_Fos-R_dOase_dom"/>
</dbReference>
<proteinExistence type="predicted"/>
<accession>A0ABS1KF21</accession>
<reference evidence="2 3" key="1">
    <citation type="submission" date="2021-01" db="EMBL/GenBank/DDBJ databases">
        <title>Genome seq and assembly of Flavobacterium sp. GN10.</title>
        <authorList>
            <person name="Chhetri G."/>
        </authorList>
    </citation>
    <scope>NUCLEOTIDE SEQUENCE [LARGE SCALE GENOMIC DNA]</scope>
    <source>
        <strain evidence="2 3">GN10</strain>
    </source>
</reference>
<dbReference type="Pfam" id="PF00903">
    <property type="entry name" value="Glyoxalase"/>
    <property type="match status" value="1"/>
</dbReference>
<dbReference type="Gene3D" id="3.10.180.10">
    <property type="entry name" value="2,3-Dihydroxybiphenyl 1,2-Dioxygenase, domain 1"/>
    <property type="match status" value="1"/>
</dbReference>
<dbReference type="Proteomes" id="UP000603728">
    <property type="component" value="Unassembled WGS sequence"/>
</dbReference>
<name>A0ABS1KF21_9FLAO</name>
<dbReference type="PANTHER" id="PTHR36503">
    <property type="entry name" value="BLR2520 PROTEIN"/>
    <property type="match status" value="1"/>
</dbReference>
<dbReference type="PANTHER" id="PTHR36503:SF2">
    <property type="entry name" value="BLR2408 PROTEIN"/>
    <property type="match status" value="1"/>
</dbReference>
<evidence type="ECO:0000259" key="1">
    <source>
        <dbReference type="PROSITE" id="PS51819"/>
    </source>
</evidence>
<organism evidence="2 3">
    <name type="scientific">Flavobacterium tagetis</name>
    <dbReference type="NCBI Taxonomy" id="2801336"/>
    <lineage>
        <taxon>Bacteria</taxon>
        <taxon>Pseudomonadati</taxon>
        <taxon>Bacteroidota</taxon>
        <taxon>Flavobacteriia</taxon>
        <taxon>Flavobacteriales</taxon>
        <taxon>Flavobacteriaceae</taxon>
        <taxon>Flavobacterium</taxon>
    </lineage>
</organism>
<dbReference type="InterPro" id="IPR037523">
    <property type="entry name" value="VOC_core"/>
</dbReference>
<keyword evidence="3" id="KW-1185">Reference proteome</keyword>
<gene>
    <name evidence="2" type="ORF">JI750_13650</name>
</gene>
<evidence type="ECO:0000313" key="3">
    <source>
        <dbReference type="Proteomes" id="UP000603728"/>
    </source>
</evidence>
<feature type="domain" description="VOC" evidence="1">
    <location>
        <begin position="4"/>
        <end position="128"/>
    </location>
</feature>
<dbReference type="EMBL" id="JAERSF010000002">
    <property type="protein sequence ID" value="MBL0737945.1"/>
    <property type="molecule type" value="Genomic_DNA"/>
</dbReference>
<evidence type="ECO:0000313" key="2">
    <source>
        <dbReference type="EMBL" id="MBL0737945.1"/>
    </source>
</evidence>
<dbReference type="SUPFAM" id="SSF54593">
    <property type="entry name" value="Glyoxalase/Bleomycin resistance protein/Dihydroxybiphenyl dioxygenase"/>
    <property type="match status" value="1"/>
</dbReference>
<dbReference type="InterPro" id="IPR029068">
    <property type="entry name" value="Glyas_Bleomycin-R_OHBP_Dase"/>
</dbReference>
<comment type="caution">
    <text evidence="2">The sequence shown here is derived from an EMBL/GenBank/DDBJ whole genome shotgun (WGS) entry which is preliminary data.</text>
</comment>
<sequence>MKTKMIWANLVSSDLQKTIQFYTDLGFKQNGQNTEEIVSFSIAENNFIINFFTTNRFKTALKGDLVNAKIENEIIFSLSAESREEVDLWYDKVKKVGGTIFSEPENYQLGYTFGFADPDGHKFNFLYWPGM</sequence>
<protein>
    <submittedName>
        <fullName evidence="2">VOC family protein</fullName>
    </submittedName>
</protein>